<protein>
    <recommendedName>
        <fullName evidence="2">Peptidase M60 domain-containing protein</fullName>
    </recommendedName>
</protein>
<keyword evidence="4" id="KW-1185">Reference proteome</keyword>
<evidence type="ECO:0000313" key="3">
    <source>
        <dbReference type="EMBL" id="VDI01152.1"/>
    </source>
</evidence>
<name>A0A8B6C8Q8_MYTGA</name>
<dbReference type="InterPro" id="IPR031161">
    <property type="entry name" value="Peptidase_M60_dom"/>
</dbReference>
<dbReference type="InterPro" id="IPR035423">
    <property type="entry name" value="M60-like_N"/>
</dbReference>
<evidence type="ECO:0000259" key="2">
    <source>
        <dbReference type="PROSITE" id="PS51723"/>
    </source>
</evidence>
<dbReference type="Pfam" id="PF17291">
    <property type="entry name" value="M60-like_N"/>
    <property type="match status" value="1"/>
</dbReference>
<dbReference type="PROSITE" id="PS51723">
    <property type="entry name" value="PEPTIDASE_M60"/>
    <property type="match status" value="1"/>
</dbReference>
<accession>A0A8B6C8Q8</accession>
<gene>
    <name evidence="3" type="ORF">MGAL_10B067850</name>
</gene>
<organism evidence="3 4">
    <name type="scientific">Mytilus galloprovincialis</name>
    <name type="common">Mediterranean mussel</name>
    <dbReference type="NCBI Taxonomy" id="29158"/>
    <lineage>
        <taxon>Eukaryota</taxon>
        <taxon>Metazoa</taxon>
        <taxon>Spiralia</taxon>
        <taxon>Lophotrochozoa</taxon>
        <taxon>Mollusca</taxon>
        <taxon>Bivalvia</taxon>
        <taxon>Autobranchia</taxon>
        <taxon>Pteriomorphia</taxon>
        <taxon>Mytilida</taxon>
        <taxon>Mytiloidea</taxon>
        <taxon>Mytilidae</taxon>
        <taxon>Mytilinae</taxon>
        <taxon>Mytilus</taxon>
    </lineage>
</organism>
<feature type="region of interest" description="Disordered" evidence="1">
    <location>
        <begin position="1"/>
        <end position="26"/>
    </location>
</feature>
<evidence type="ECO:0000313" key="4">
    <source>
        <dbReference type="Proteomes" id="UP000596742"/>
    </source>
</evidence>
<evidence type="ECO:0000256" key="1">
    <source>
        <dbReference type="SAM" id="MobiDB-lite"/>
    </source>
</evidence>
<dbReference type="Proteomes" id="UP000596742">
    <property type="component" value="Unassembled WGS sequence"/>
</dbReference>
<dbReference type="EMBL" id="UYJE01001313">
    <property type="protein sequence ID" value="VDI01152.1"/>
    <property type="molecule type" value="Genomic_DNA"/>
</dbReference>
<feature type="domain" description="Peptidase M60" evidence="2">
    <location>
        <begin position="160"/>
        <end position="253"/>
    </location>
</feature>
<dbReference type="AlphaFoldDB" id="A0A8B6C8Q8"/>
<dbReference type="OrthoDB" id="6052598at2759"/>
<reference evidence="3" key="1">
    <citation type="submission" date="2018-11" db="EMBL/GenBank/DDBJ databases">
        <authorList>
            <person name="Alioto T."/>
            <person name="Alioto T."/>
        </authorList>
    </citation>
    <scope>NUCLEOTIDE SEQUENCE</scope>
</reference>
<proteinExistence type="predicted"/>
<sequence>MLLLKDKDTSHEDTLNGVKKDNRDERLENRNSGRIRKRIISRVCPGVIFVYGEKSQAILANKRGHALCAGAEYGKGRIIVFSHNAFVDSFGDKDTEQQNKRFNKNVRKWSSCSDKKNPEKRKMVEMGMKYLAKGIQEFSGTFEITPEIQSFTLDFSAQAHKWHSTGCYLPAGIVMEVSWRKSKKTWEIIIGIDGDELDDTHSELKRWPKIRIEKELKSDEFGTLLSTPLKICSPFVGLVYLQSPTSTKDKIQL</sequence>
<comment type="caution">
    <text evidence="3">The sequence shown here is derived from an EMBL/GenBank/DDBJ whole genome shotgun (WGS) entry which is preliminary data.</text>
</comment>